<comment type="similarity">
    <text evidence="2">Belongs to the histone deacetylase family. HD type 1 subfamily.</text>
</comment>
<dbReference type="PRINTS" id="PR01270">
    <property type="entry name" value="HDASUPER"/>
</dbReference>
<dbReference type="InterPro" id="IPR037138">
    <property type="entry name" value="His_deacetylse_dom_sf"/>
</dbReference>
<keyword evidence="4" id="KW-0678">Repressor</keyword>
<accession>A0A8E2AUS2</accession>
<evidence type="ECO:0000256" key="3">
    <source>
        <dbReference type="ARBA" id="ARBA00012111"/>
    </source>
</evidence>
<dbReference type="GO" id="GO:0031507">
    <property type="term" value="P:heterochromatin formation"/>
    <property type="evidence" value="ECO:0007669"/>
    <property type="project" value="TreeGrafter"/>
</dbReference>
<gene>
    <name evidence="11" type="ORF">OBBRIDRAFT_796556</name>
</gene>
<evidence type="ECO:0000256" key="7">
    <source>
        <dbReference type="ARBA" id="ARBA00023015"/>
    </source>
</evidence>
<dbReference type="OrthoDB" id="73273at2759"/>
<keyword evidence="5" id="KW-0378">Hydrolase</keyword>
<name>A0A8E2AUS2_9APHY</name>
<evidence type="ECO:0000256" key="8">
    <source>
        <dbReference type="ARBA" id="ARBA00023163"/>
    </source>
</evidence>
<evidence type="ECO:0000256" key="2">
    <source>
        <dbReference type="ARBA" id="ARBA00006457"/>
    </source>
</evidence>
<organism evidence="11 12">
    <name type="scientific">Obba rivulosa</name>
    <dbReference type="NCBI Taxonomy" id="1052685"/>
    <lineage>
        <taxon>Eukaryota</taxon>
        <taxon>Fungi</taxon>
        <taxon>Dikarya</taxon>
        <taxon>Basidiomycota</taxon>
        <taxon>Agaricomycotina</taxon>
        <taxon>Agaricomycetes</taxon>
        <taxon>Polyporales</taxon>
        <taxon>Gelatoporiaceae</taxon>
        <taxon>Obba</taxon>
    </lineage>
</organism>
<dbReference type="AlphaFoldDB" id="A0A8E2AUS2"/>
<dbReference type="Proteomes" id="UP000250043">
    <property type="component" value="Unassembled WGS sequence"/>
</dbReference>
<dbReference type="EC" id="3.5.1.98" evidence="3"/>
<dbReference type="InterPro" id="IPR000286">
    <property type="entry name" value="HDACs"/>
</dbReference>
<keyword evidence="9" id="KW-0539">Nucleus</keyword>
<evidence type="ECO:0000259" key="10">
    <source>
        <dbReference type="Pfam" id="PF00850"/>
    </source>
</evidence>
<evidence type="ECO:0000313" key="12">
    <source>
        <dbReference type="Proteomes" id="UP000250043"/>
    </source>
</evidence>
<proteinExistence type="inferred from homology"/>
<dbReference type="Gene3D" id="3.40.800.20">
    <property type="entry name" value="Histone deacetylase domain"/>
    <property type="match status" value="1"/>
</dbReference>
<evidence type="ECO:0000313" key="11">
    <source>
        <dbReference type="EMBL" id="OCH87067.1"/>
    </source>
</evidence>
<evidence type="ECO:0000256" key="1">
    <source>
        <dbReference type="ARBA" id="ARBA00004123"/>
    </source>
</evidence>
<dbReference type="PANTHER" id="PTHR10625:SF14">
    <property type="entry name" value="HISTONE DEACETYLASE 8"/>
    <property type="match status" value="1"/>
</dbReference>
<dbReference type="InterPro" id="IPR023801">
    <property type="entry name" value="His_deacetylse_dom"/>
</dbReference>
<dbReference type="GO" id="GO:0005634">
    <property type="term" value="C:nucleus"/>
    <property type="evidence" value="ECO:0007669"/>
    <property type="project" value="UniProtKB-SubCell"/>
</dbReference>
<dbReference type="InterPro" id="IPR023696">
    <property type="entry name" value="Ureohydrolase_dom_sf"/>
</dbReference>
<keyword evidence="6" id="KW-0156">Chromatin regulator</keyword>
<evidence type="ECO:0000256" key="9">
    <source>
        <dbReference type="ARBA" id="ARBA00023242"/>
    </source>
</evidence>
<comment type="subcellular location">
    <subcellularLocation>
        <location evidence="1">Nucleus</location>
    </subcellularLocation>
</comment>
<feature type="domain" description="Histone deacetylase" evidence="10">
    <location>
        <begin position="35"/>
        <end position="351"/>
    </location>
</feature>
<reference evidence="11 12" key="1">
    <citation type="submission" date="2016-07" db="EMBL/GenBank/DDBJ databases">
        <title>Draft genome of the white-rot fungus Obba rivulosa 3A-2.</title>
        <authorList>
            <consortium name="DOE Joint Genome Institute"/>
            <person name="Miettinen O."/>
            <person name="Riley R."/>
            <person name="Acob R."/>
            <person name="Barry K."/>
            <person name="Cullen D."/>
            <person name="De Vries R."/>
            <person name="Hainaut M."/>
            <person name="Hatakka A."/>
            <person name="Henrissat B."/>
            <person name="Hilden K."/>
            <person name="Kuo R."/>
            <person name="Labutti K."/>
            <person name="Lipzen A."/>
            <person name="Makela M.R."/>
            <person name="Sandor L."/>
            <person name="Spatafora J.W."/>
            <person name="Grigoriev I.V."/>
            <person name="Hibbett D.S."/>
        </authorList>
    </citation>
    <scope>NUCLEOTIDE SEQUENCE [LARGE SCALE GENOMIC DNA]</scope>
    <source>
        <strain evidence="11 12">3A-2</strain>
    </source>
</reference>
<keyword evidence="12" id="KW-1185">Reference proteome</keyword>
<dbReference type="Pfam" id="PF00850">
    <property type="entry name" value="Hist_deacetyl"/>
    <property type="match status" value="1"/>
</dbReference>
<keyword evidence="7" id="KW-0805">Transcription regulation</keyword>
<dbReference type="GO" id="GO:0141221">
    <property type="term" value="F:histone deacetylase activity, hydrolytic mechanism"/>
    <property type="evidence" value="ECO:0007669"/>
    <property type="project" value="UniProtKB-EC"/>
</dbReference>
<dbReference type="SUPFAM" id="SSF52768">
    <property type="entry name" value="Arginase/deacetylase"/>
    <property type="match status" value="1"/>
</dbReference>
<evidence type="ECO:0000256" key="4">
    <source>
        <dbReference type="ARBA" id="ARBA00022491"/>
    </source>
</evidence>
<dbReference type="PANTHER" id="PTHR10625">
    <property type="entry name" value="HISTONE DEACETYLASE HDAC1-RELATED"/>
    <property type="match status" value="1"/>
</dbReference>
<sequence length="413" mass="44855">MDVGPETYTVPGSIIPRKVAYILSKRLLLVSALLPSNKQRSHLVHSLVSHYKLLSSQGNTEDAVVQVVEPTPTSDKELAAYHDRAYLEFILDEKNMTASSEDDPRYAEFGLEDDCPTFTGLPEYVRLVAGASLTAARLLIQKKADITICWDGGRHHAHKSHASGFCYVADCVLAILALKHTPTPSQRRPRILYLDLDLHFSDGVSQAFAASTRGSSSPQVLTISIHHSGPGFFPASPLAELPDPASPSYDPYTISIPLARGASNATFAHIWPAVEDVVRAFGPDYAVVQCGVDGLAGDPCGVWNWSLGEAEGSLGWCVDRICNTWGCKTLLLGGGGYNSPNAARAWAYLTSIALRRPLLLDDPIPDHNTFPVYAPSFTLDVPSGMMQDLNTAEYLQLITKTLRTVLNSIHSDV</sequence>
<evidence type="ECO:0000256" key="5">
    <source>
        <dbReference type="ARBA" id="ARBA00022801"/>
    </source>
</evidence>
<protein>
    <recommendedName>
        <fullName evidence="3">histone deacetylase</fullName>
        <ecNumber evidence="3">3.5.1.98</ecNumber>
    </recommendedName>
</protein>
<dbReference type="EMBL" id="KV722500">
    <property type="protein sequence ID" value="OCH87067.1"/>
    <property type="molecule type" value="Genomic_DNA"/>
</dbReference>
<keyword evidence="8" id="KW-0804">Transcription</keyword>
<evidence type="ECO:0000256" key="6">
    <source>
        <dbReference type="ARBA" id="ARBA00022853"/>
    </source>
</evidence>